<feature type="compositionally biased region" description="Basic residues" evidence="4">
    <location>
        <begin position="609"/>
        <end position="626"/>
    </location>
</feature>
<feature type="domain" description="Carrier" evidence="5">
    <location>
        <begin position="518"/>
        <end position="595"/>
    </location>
</feature>
<dbReference type="InterPro" id="IPR025110">
    <property type="entry name" value="AMP-bd_C"/>
</dbReference>
<dbReference type="Proteomes" id="UP000556436">
    <property type="component" value="Unassembled WGS sequence"/>
</dbReference>
<dbReference type="GO" id="GO:0043041">
    <property type="term" value="P:amino acid activation for nonribosomal peptide biosynthetic process"/>
    <property type="evidence" value="ECO:0007669"/>
    <property type="project" value="TreeGrafter"/>
</dbReference>
<reference evidence="6 7" key="1">
    <citation type="submission" date="2020-08" db="EMBL/GenBank/DDBJ databases">
        <title>Genomic Encyclopedia of Type Strains, Phase III (KMG-III): the genomes of soil and plant-associated and newly described type strains.</title>
        <authorList>
            <person name="Whitman W."/>
        </authorList>
    </citation>
    <scope>NUCLEOTIDE SEQUENCE [LARGE SCALE GENOMIC DNA]</scope>
    <source>
        <strain evidence="6 7">CECT 3265</strain>
    </source>
</reference>
<organism evidence="6 7">
    <name type="scientific">Streptomyces netropsis</name>
    <name type="common">Streptoverticillium netropsis</name>
    <dbReference type="NCBI Taxonomy" id="55404"/>
    <lineage>
        <taxon>Bacteria</taxon>
        <taxon>Bacillati</taxon>
        <taxon>Actinomycetota</taxon>
        <taxon>Actinomycetes</taxon>
        <taxon>Kitasatosporales</taxon>
        <taxon>Streptomycetaceae</taxon>
        <taxon>Streptomyces</taxon>
    </lineage>
</organism>
<evidence type="ECO:0000259" key="5">
    <source>
        <dbReference type="PROSITE" id="PS50075"/>
    </source>
</evidence>
<dbReference type="SUPFAM" id="SSF56801">
    <property type="entry name" value="Acetyl-CoA synthetase-like"/>
    <property type="match status" value="1"/>
</dbReference>
<dbReference type="GO" id="GO:0017000">
    <property type="term" value="P:antibiotic biosynthetic process"/>
    <property type="evidence" value="ECO:0007669"/>
    <property type="project" value="UniProtKB-ARBA"/>
</dbReference>
<dbReference type="InterPro" id="IPR010071">
    <property type="entry name" value="AA_adenyl_dom"/>
</dbReference>
<dbReference type="GO" id="GO:0044550">
    <property type="term" value="P:secondary metabolite biosynthetic process"/>
    <property type="evidence" value="ECO:0007669"/>
    <property type="project" value="TreeGrafter"/>
</dbReference>
<dbReference type="FunFam" id="3.40.50.980:FF:000001">
    <property type="entry name" value="Non-ribosomal peptide synthetase"/>
    <property type="match status" value="1"/>
</dbReference>
<evidence type="ECO:0000256" key="1">
    <source>
        <dbReference type="ARBA" id="ARBA00001957"/>
    </source>
</evidence>
<dbReference type="Pfam" id="PF00501">
    <property type="entry name" value="AMP-binding"/>
    <property type="match status" value="1"/>
</dbReference>
<keyword evidence="7" id="KW-1185">Reference proteome</keyword>
<feature type="region of interest" description="Disordered" evidence="4">
    <location>
        <begin position="606"/>
        <end position="626"/>
    </location>
</feature>
<dbReference type="FunFam" id="2.30.38.10:FF:000001">
    <property type="entry name" value="Non-ribosomal peptide synthetase PvdI"/>
    <property type="match status" value="1"/>
</dbReference>
<dbReference type="Gene3D" id="2.30.38.10">
    <property type="entry name" value="Luciferase, Domain 3"/>
    <property type="match status" value="1"/>
</dbReference>
<dbReference type="Gene3D" id="3.40.50.980">
    <property type="match status" value="2"/>
</dbReference>
<evidence type="ECO:0000313" key="7">
    <source>
        <dbReference type="Proteomes" id="UP000556436"/>
    </source>
</evidence>
<dbReference type="GO" id="GO:0031177">
    <property type="term" value="F:phosphopantetheine binding"/>
    <property type="evidence" value="ECO:0007669"/>
    <property type="project" value="InterPro"/>
</dbReference>
<evidence type="ECO:0000256" key="2">
    <source>
        <dbReference type="ARBA" id="ARBA00022450"/>
    </source>
</evidence>
<dbReference type="Pfam" id="PF13193">
    <property type="entry name" value="AMP-binding_C"/>
    <property type="match status" value="1"/>
</dbReference>
<dbReference type="NCBIfam" id="TIGR01733">
    <property type="entry name" value="AA-adenyl-dom"/>
    <property type="match status" value="1"/>
</dbReference>
<comment type="cofactor">
    <cofactor evidence="1">
        <name>pantetheine 4'-phosphate</name>
        <dbReference type="ChEBI" id="CHEBI:47942"/>
    </cofactor>
</comment>
<dbReference type="GO" id="GO:0005737">
    <property type="term" value="C:cytoplasm"/>
    <property type="evidence" value="ECO:0007669"/>
    <property type="project" value="TreeGrafter"/>
</dbReference>
<sequence>MTPTADTLHGRFLEHAAKTPDAPAVFSDAGVLTYGELDRQSALLAERLVAEGARAGVAVGICVERTPSLLVGILGILRSGACYLPLDPKYPDERLRFMVEDSGTRLLLTSVASRDRCPQGPTVLVLGDAAGTAGGPGGTDRPVATVPGDSAYLIYTSGSTGRPKGVPIRHSSCAAMLSEADRIFAECDLSGVAAVSSVCFDLAVMEIFAPLSRGGGVVLLESAVHLPESPHLNRVTHLNTVPSVMASLLDAGGVPPGLRSVVLGGETVRRRLVDRVYDGTEVERVFNGYGPTEGTVFCTFKLVARGEPGEPSIGTPSSTARLYVLDEKLRPLTEGEAGELYLGGAGLARGYLNRPRLTAERFVPDPHLVGERMYRTGDIARFVPGGELEFVGRADHQVKVRGYRIELEEAEAWLSGCPEVREAAVSVRAADGQQDAGSLVAYVVPHDGRGGESADRGPWLDSALQSRITDRLNGALPDYMVPETVVFLAALPVSPNGKLDRAALPEPPTPDAPTAVEAAGTPTEVALVELWAEILDRAPQTIGVRDAFYDLGGNSLLLVRLAKRMGQRFGRRVGVSDLFRFRDIASLGTWLDTEEQGATPDAITEARRRATARRSVVRGRGRPSGG</sequence>
<evidence type="ECO:0000313" key="6">
    <source>
        <dbReference type="EMBL" id="MBB4889562.1"/>
    </source>
</evidence>
<evidence type="ECO:0000256" key="3">
    <source>
        <dbReference type="ARBA" id="ARBA00022553"/>
    </source>
</evidence>
<dbReference type="PANTHER" id="PTHR45527">
    <property type="entry name" value="NONRIBOSOMAL PEPTIDE SYNTHETASE"/>
    <property type="match status" value="1"/>
</dbReference>
<dbReference type="PROSITE" id="PS00455">
    <property type="entry name" value="AMP_BINDING"/>
    <property type="match status" value="1"/>
</dbReference>
<dbReference type="EMBL" id="JACHJG010000014">
    <property type="protein sequence ID" value="MBB4889562.1"/>
    <property type="molecule type" value="Genomic_DNA"/>
</dbReference>
<keyword evidence="3" id="KW-0597">Phosphoprotein</keyword>
<dbReference type="InterPro" id="IPR036736">
    <property type="entry name" value="ACP-like_sf"/>
</dbReference>
<dbReference type="SMART" id="SM00823">
    <property type="entry name" value="PKS_PP"/>
    <property type="match status" value="1"/>
</dbReference>
<dbReference type="SUPFAM" id="SSF47336">
    <property type="entry name" value="ACP-like"/>
    <property type="match status" value="1"/>
</dbReference>
<dbReference type="AlphaFoldDB" id="A0A7W7PH49"/>
<dbReference type="PANTHER" id="PTHR45527:SF1">
    <property type="entry name" value="FATTY ACID SYNTHASE"/>
    <property type="match status" value="1"/>
</dbReference>
<name>A0A7W7PH49_STRNE</name>
<comment type="caution">
    <text evidence="6">The sequence shown here is derived from an EMBL/GenBank/DDBJ whole genome shotgun (WGS) entry which is preliminary data.</text>
</comment>
<gene>
    <name evidence="6" type="ORF">FHS38_005638</name>
</gene>
<dbReference type="InterPro" id="IPR006162">
    <property type="entry name" value="Ppantetheine_attach_site"/>
</dbReference>
<keyword evidence="2" id="KW-0596">Phosphopantetheine</keyword>
<dbReference type="InterPro" id="IPR020845">
    <property type="entry name" value="AMP-binding_CS"/>
</dbReference>
<accession>A0A7W7PH49</accession>
<dbReference type="InterPro" id="IPR009081">
    <property type="entry name" value="PP-bd_ACP"/>
</dbReference>
<dbReference type="PROSITE" id="PS00012">
    <property type="entry name" value="PHOSPHOPANTETHEINE"/>
    <property type="match status" value="1"/>
</dbReference>
<dbReference type="PROSITE" id="PS50075">
    <property type="entry name" value="CARRIER"/>
    <property type="match status" value="1"/>
</dbReference>
<dbReference type="Gene3D" id="3.30.300.30">
    <property type="match status" value="1"/>
</dbReference>
<proteinExistence type="predicted"/>
<protein>
    <submittedName>
        <fullName evidence="6">Amino acid adenylation domain-containing protein</fullName>
    </submittedName>
</protein>
<dbReference type="Gene3D" id="1.10.1200.10">
    <property type="entry name" value="ACP-like"/>
    <property type="match status" value="1"/>
</dbReference>
<dbReference type="InterPro" id="IPR045851">
    <property type="entry name" value="AMP-bd_C_sf"/>
</dbReference>
<dbReference type="InterPro" id="IPR020806">
    <property type="entry name" value="PKS_PP-bd"/>
</dbReference>
<dbReference type="InterPro" id="IPR000873">
    <property type="entry name" value="AMP-dep_synth/lig_dom"/>
</dbReference>
<evidence type="ECO:0000256" key="4">
    <source>
        <dbReference type="SAM" id="MobiDB-lite"/>
    </source>
</evidence>
<dbReference type="Pfam" id="PF00550">
    <property type="entry name" value="PP-binding"/>
    <property type="match status" value="1"/>
</dbReference>
<dbReference type="RefSeq" id="WP_184738115.1">
    <property type="nucleotide sequence ID" value="NZ_JACHJG010000014.1"/>
</dbReference>